<name>M0DKN6_9EURY</name>
<dbReference type="PATRIC" id="fig|1227485.3.peg.2479"/>
<evidence type="ECO:0000313" key="1">
    <source>
        <dbReference type="EMBL" id="ELZ35383.1"/>
    </source>
</evidence>
<accession>M0DKN6</accession>
<sequence>MFGVLPVSGSTHVGIDGYYVAGSTRRNPALAEPRLDDPAASDVTEGVRFGLERAGSRKTHVVGVETSVSQPEPGHEFGNDTDAIVGLPAAARRVRLVDSTSEPTVRERPTPIATVEAEHGAIDLFDASSETVDDPVYLYDLEYDLQGDVDVGVWDTYGHDSILDADDVVSWARVFDTAHEFGEGELVIENGLLRLTIDEPTNADETAALKAETYDPSAAGGDGAWTTIALPEYDADLDTDWQPADVDLTHIGPAQVAAQVQFEAVAGVDEGEVYVVDIELERGGEVVEVWRTDVSDAIPVDLVSLLEPIASTSVADSGVEQGLVAREEVRE</sequence>
<dbReference type="EMBL" id="AOJD01000064">
    <property type="protein sequence ID" value="ELZ35383.1"/>
    <property type="molecule type" value="Genomic_DNA"/>
</dbReference>
<protein>
    <submittedName>
        <fullName evidence="1">Uncharacterized protein</fullName>
    </submittedName>
</protein>
<comment type="caution">
    <text evidence="1">The sequence shown here is derived from an EMBL/GenBank/DDBJ whole genome shotgun (WGS) entry which is preliminary data.</text>
</comment>
<organism evidence="1 2">
    <name type="scientific">Halorubrum tebenquichense DSM 14210</name>
    <dbReference type="NCBI Taxonomy" id="1227485"/>
    <lineage>
        <taxon>Archaea</taxon>
        <taxon>Methanobacteriati</taxon>
        <taxon>Methanobacteriota</taxon>
        <taxon>Stenosarchaea group</taxon>
        <taxon>Halobacteria</taxon>
        <taxon>Halobacteriales</taxon>
        <taxon>Haloferacaceae</taxon>
        <taxon>Halorubrum</taxon>
    </lineage>
</organism>
<gene>
    <name evidence="1" type="ORF">C472_12635</name>
</gene>
<dbReference type="AlphaFoldDB" id="M0DKN6"/>
<proteinExistence type="predicted"/>
<keyword evidence="2" id="KW-1185">Reference proteome</keyword>
<reference evidence="1 2" key="1">
    <citation type="journal article" date="2014" name="PLoS Genet.">
        <title>Phylogenetically driven sequencing of extremely halophilic archaea reveals strategies for static and dynamic osmo-response.</title>
        <authorList>
            <person name="Becker E.A."/>
            <person name="Seitzer P.M."/>
            <person name="Tritt A."/>
            <person name="Larsen D."/>
            <person name="Krusor M."/>
            <person name="Yao A.I."/>
            <person name="Wu D."/>
            <person name="Madern D."/>
            <person name="Eisen J.A."/>
            <person name="Darling A.E."/>
            <person name="Facciotti M.T."/>
        </authorList>
    </citation>
    <scope>NUCLEOTIDE SEQUENCE [LARGE SCALE GENOMIC DNA]</scope>
    <source>
        <strain evidence="1 2">DSM 14210</strain>
    </source>
</reference>
<evidence type="ECO:0000313" key="2">
    <source>
        <dbReference type="Proteomes" id="UP000011523"/>
    </source>
</evidence>
<dbReference type="Proteomes" id="UP000011523">
    <property type="component" value="Unassembled WGS sequence"/>
</dbReference>